<dbReference type="InterPro" id="IPR001991">
    <property type="entry name" value="Na-dicarboxylate_symporter"/>
</dbReference>
<protein>
    <recommendedName>
        <fullName evidence="10">Transporter</fullName>
    </recommendedName>
</protein>
<evidence type="ECO:0000313" key="9">
    <source>
        <dbReference type="Proteomes" id="UP001366166"/>
    </source>
</evidence>
<dbReference type="KEGG" id="dmp:FAK_22940"/>
<comment type="subcellular location">
    <subcellularLocation>
        <location evidence="1">Cell membrane</location>
        <topology evidence="1">Multi-pass membrane protein</topology>
    </subcellularLocation>
</comment>
<dbReference type="InterPro" id="IPR036458">
    <property type="entry name" value="Na:dicarbo_symporter_sf"/>
</dbReference>
<evidence type="ECO:0000256" key="2">
    <source>
        <dbReference type="ARBA" id="ARBA00022448"/>
    </source>
</evidence>
<dbReference type="Gene3D" id="1.10.3860.10">
    <property type="entry name" value="Sodium:dicarboxylate symporter"/>
    <property type="match status" value="1"/>
</dbReference>
<feature type="transmembrane region" description="Helical" evidence="7">
    <location>
        <begin position="73"/>
        <end position="92"/>
    </location>
</feature>
<evidence type="ECO:0000256" key="4">
    <source>
        <dbReference type="ARBA" id="ARBA00022692"/>
    </source>
</evidence>
<dbReference type="PANTHER" id="PTHR42865:SF7">
    <property type="entry name" value="PROTON_GLUTAMATE-ASPARTATE SYMPORTER"/>
    <property type="match status" value="1"/>
</dbReference>
<reference evidence="9" key="1">
    <citation type="journal article" date="2023" name="Arch. Microbiol.">
        <title>Desulfoferula mesophilus gen. nov. sp. nov., a mesophilic sulfate-reducing bacterium isolated from a brackish lake sediment.</title>
        <authorList>
            <person name="Watanabe T."/>
            <person name="Yabe T."/>
            <person name="Tsuji J.M."/>
            <person name="Fukui M."/>
        </authorList>
    </citation>
    <scope>NUCLEOTIDE SEQUENCE [LARGE SCALE GENOMIC DNA]</scope>
    <source>
        <strain evidence="9">12FAK</strain>
    </source>
</reference>
<dbReference type="EMBL" id="AP028679">
    <property type="protein sequence ID" value="BEQ15228.1"/>
    <property type="molecule type" value="Genomic_DNA"/>
</dbReference>
<proteinExistence type="predicted"/>
<evidence type="ECO:0000256" key="5">
    <source>
        <dbReference type="ARBA" id="ARBA00022989"/>
    </source>
</evidence>
<evidence type="ECO:0008006" key="10">
    <source>
        <dbReference type="Google" id="ProtNLM"/>
    </source>
</evidence>
<evidence type="ECO:0000256" key="1">
    <source>
        <dbReference type="ARBA" id="ARBA00004651"/>
    </source>
</evidence>
<name>A0AAU9EDL1_9BACT</name>
<dbReference type="Proteomes" id="UP001366166">
    <property type="component" value="Chromosome"/>
</dbReference>
<feature type="transmembrane region" description="Helical" evidence="7">
    <location>
        <begin position="168"/>
        <end position="188"/>
    </location>
</feature>
<keyword evidence="9" id="KW-1185">Reference proteome</keyword>
<keyword evidence="3" id="KW-1003">Cell membrane</keyword>
<dbReference type="RefSeq" id="WP_338599348.1">
    <property type="nucleotide sequence ID" value="NZ_AP028679.1"/>
</dbReference>
<organism evidence="8 9">
    <name type="scientific">Desulfoferula mesophila</name>
    <dbReference type="NCBI Taxonomy" id="3058419"/>
    <lineage>
        <taxon>Bacteria</taxon>
        <taxon>Pseudomonadati</taxon>
        <taxon>Thermodesulfobacteriota</taxon>
        <taxon>Desulfarculia</taxon>
        <taxon>Desulfarculales</taxon>
        <taxon>Desulfarculaceae</taxon>
        <taxon>Desulfoferula</taxon>
    </lineage>
</organism>
<feature type="transmembrane region" description="Helical" evidence="7">
    <location>
        <begin position="240"/>
        <end position="256"/>
    </location>
</feature>
<evidence type="ECO:0000256" key="3">
    <source>
        <dbReference type="ARBA" id="ARBA00022475"/>
    </source>
</evidence>
<accession>A0AAU9EDL1</accession>
<evidence type="ECO:0000256" key="6">
    <source>
        <dbReference type="ARBA" id="ARBA00023136"/>
    </source>
</evidence>
<dbReference type="Pfam" id="PF00375">
    <property type="entry name" value="SDF"/>
    <property type="match status" value="1"/>
</dbReference>
<dbReference type="PANTHER" id="PTHR42865">
    <property type="entry name" value="PROTON/GLUTAMATE-ASPARTATE SYMPORTER"/>
    <property type="match status" value="1"/>
</dbReference>
<evidence type="ECO:0000256" key="7">
    <source>
        <dbReference type="SAM" id="Phobius"/>
    </source>
</evidence>
<evidence type="ECO:0000313" key="8">
    <source>
        <dbReference type="EMBL" id="BEQ15228.1"/>
    </source>
</evidence>
<keyword evidence="5 7" id="KW-1133">Transmembrane helix</keyword>
<feature type="transmembrane region" description="Helical" evidence="7">
    <location>
        <begin position="200"/>
        <end position="228"/>
    </location>
</feature>
<dbReference type="GO" id="GO:0015293">
    <property type="term" value="F:symporter activity"/>
    <property type="evidence" value="ECO:0007669"/>
    <property type="project" value="UniProtKB-KW"/>
</dbReference>
<keyword evidence="4 7" id="KW-0812">Transmembrane</keyword>
<gene>
    <name evidence="8" type="ORF">FAK_22940</name>
</gene>
<dbReference type="GO" id="GO:0005886">
    <property type="term" value="C:plasma membrane"/>
    <property type="evidence" value="ECO:0007669"/>
    <property type="project" value="UniProtKB-SubCell"/>
</dbReference>
<dbReference type="SUPFAM" id="SSF118215">
    <property type="entry name" value="Proton glutamate symport protein"/>
    <property type="match status" value="1"/>
</dbReference>
<feature type="transmembrane region" description="Helical" evidence="7">
    <location>
        <begin position="130"/>
        <end position="148"/>
    </location>
</feature>
<keyword evidence="2" id="KW-0813">Transport</keyword>
<sequence>MSLAAWIGLGAAGGVLTGVLLGDACKVLQPIGSAYVMLLQSVVYPYLISSLLHGLGRLSPKVALKLFKKSWSFYAVAWGGTLGVIYLLGRAFPSSPPPIIVDAAVQARNGPDFLQLILPGNIFQDLANNYVPAVVLLSVLFGVAIQGIESKDRVLDILALIRTACVKIWRWVVTLAPVAVFAMFASTIGTLRVAEAGGLVVYLSLLLIICAILVLVVVPVAISSLLPVGYRQVMYDLRNGLTLALVTTMSVVALPFI</sequence>
<feature type="transmembrane region" description="Helical" evidence="7">
    <location>
        <begin position="32"/>
        <end position="52"/>
    </location>
</feature>
<keyword evidence="6 7" id="KW-0472">Membrane</keyword>
<dbReference type="AlphaFoldDB" id="A0AAU9EDL1"/>